<dbReference type="AlphaFoldDB" id="A0AAF3EX16"/>
<evidence type="ECO:0000313" key="7">
    <source>
        <dbReference type="WBParaSite" id="MBELARI_LOCUS18301"/>
    </source>
</evidence>
<organism evidence="6 7">
    <name type="scientific">Mesorhabditis belari</name>
    <dbReference type="NCBI Taxonomy" id="2138241"/>
    <lineage>
        <taxon>Eukaryota</taxon>
        <taxon>Metazoa</taxon>
        <taxon>Ecdysozoa</taxon>
        <taxon>Nematoda</taxon>
        <taxon>Chromadorea</taxon>
        <taxon>Rhabditida</taxon>
        <taxon>Rhabditina</taxon>
        <taxon>Rhabditomorpha</taxon>
        <taxon>Rhabditoidea</taxon>
        <taxon>Rhabditidae</taxon>
        <taxon>Mesorhabditinae</taxon>
        <taxon>Mesorhabditis</taxon>
    </lineage>
</organism>
<dbReference type="GO" id="GO:0005576">
    <property type="term" value="C:extracellular region"/>
    <property type="evidence" value="ECO:0007669"/>
    <property type="project" value="UniProtKB-SubCell"/>
</dbReference>
<dbReference type="SUPFAM" id="SSF57501">
    <property type="entry name" value="Cystine-knot cytokines"/>
    <property type="match status" value="1"/>
</dbReference>
<evidence type="ECO:0000256" key="3">
    <source>
        <dbReference type="ARBA" id="ARBA00023157"/>
    </source>
</evidence>
<name>A0AAF3EX16_9BILA</name>
<evidence type="ECO:0000256" key="2">
    <source>
        <dbReference type="ARBA" id="ARBA00022525"/>
    </source>
</evidence>
<reference evidence="7" key="1">
    <citation type="submission" date="2024-02" db="UniProtKB">
        <authorList>
            <consortium name="WormBaseParasite"/>
        </authorList>
    </citation>
    <scope>IDENTIFICATION</scope>
</reference>
<evidence type="ECO:0000256" key="1">
    <source>
        <dbReference type="ARBA" id="ARBA00004613"/>
    </source>
</evidence>
<evidence type="ECO:0000259" key="5">
    <source>
        <dbReference type="Pfam" id="PF00007"/>
    </source>
</evidence>
<dbReference type="Pfam" id="PF00007">
    <property type="entry name" value="Cys_knot"/>
    <property type="match status" value="1"/>
</dbReference>
<keyword evidence="3" id="KW-1015">Disulfide bond</keyword>
<evidence type="ECO:0000313" key="6">
    <source>
        <dbReference type="Proteomes" id="UP000887575"/>
    </source>
</evidence>
<evidence type="ECO:0000256" key="4">
    <source>
        <dbReference type="SAM" id="SignalP"/>
    </source>
</evidence>
<dbReference type="Gene3D" id="2.10.90.10">
    <property type="entry name" value="Cystine-knot cytokines"/>
    <property type="match status" value="1"/>
</dbReference>
<keyword evidence="4" id="KW-0732">Signal</keyword>
<keyword evidence="2" id="KW-0964">Secreted</keyword>
<dbReference type="WBParaSite" id="MBELARI_LOCUS18301">
    <property type="protein sequence ID" value="MBELARI_LOCUS18301"/>
    <property type="gene ID" value="MBELARI_LOCUS18301"/>
</dbReference>
<accession>A0AAF3EX16</accession>
<proteinExistence type="predicted"/>
<dbReference type="Proteomes" id="UP000887575">
    <property type="component" value="Unassembled WGS sequence"/>
</dbReference>
<feature type="chain" id="PRO_5041907828" evidence="4">
    <location>
        <begin position="35"/>
        <end position="131"/>
    </location>
</feature>
<dbReference type="InterPro" id="IPR006208">
    <property type="entry name" value="Glyco_hormone_CN"/>
</dbReference>
<dbReference type="InterPro" id="IPR029034">
    <property type="entry name" value="Cystine-knot_cytokine"/>
</dbReference>
<comment type="subcellular location">
    <subcellularLocation>
        <location evidence="1">Secreted</location>
    </subcellularLocation>
</comment>
<feature type="signal peptide" evidence="4">
    <location>
        <begin position="1"/>
        <end position="34"/>
    </location>
</feature>
<protein>
    <submittedName>
        <fullName evidence="7">Glycoprotein hormone subunit beta domain-containing protein</fullName>
    </submittedName>
</protein>
<sequence length="131" mass="15022">MELGVRPFPWRPHFFELFIVLLCTFSLSFRLAQSASTRETCRLIGEEKLIDIEGCPLQVVRVNACAGYCHSHTLFNPIDGNFLRRSQCCRMVDKDYVTKTLNCESGERVVRIPTAIQCSCMECAPSTERRR</sequence>
<feature type="domain" description="Glycoprotein hormone subunit beta" evidence="5">
    <location>
        <begin position="39"/>
        <end position="128"/>
    </location>
</feature>
<keyword evidence="6" id="KW-1185">Reference proteome</keyword>